<feature type="transmembrane region" description="Helical" evidence="1">
    <location>
        <begin position="413"/>
        <end position="446"/>
    </location>
</feature>
<reference evidence="3" key="1">
    <citation type="submission" date="2016-04" db="EMBL/GenBank/DDBJ databases">
        <authorList>
            <person name="Evans L.H."/>
            <person name="Alamgir A."/>
            <person name="Owens N."/>
            <person name="Weber N.D."/>
            <person name="Virtaneva K."/>
            <person name="Barbian K."/>
            <person name="Babar A."/>
            <person name="Rosenke K."/>
        </authorList>
    </citation>
    <scope>NUCLEOTIDE SEQUENCE</scope>
    <source>
        <strain evidence="3">92-2</strain>
    </source>
</reference>
<sequence>MTEFIVPSLLNLIDPLNIFLMVVGLTGGIVIGALPGLSATMGVALMVPATFAMNPTSGLVMLGAIYVGAIYGGSNSAVLICTPGTPSSVATTFDGWPLTQHGEADKALYTSLLSSAFGGIVGVFFLLFLAGALARFALQFGGPENFWLCLFGLSTIAVMSPGNMGKGIVSGAIGLLISTIGIDPNAGVPRFTFGSYGLVQGVSVIPCMIGLFSFSQVLYLIGTDKTFVADYNPRKGTFGKTASYLARRCKKILLRSSLIGTWVGMLPGAGGEIASIIAYNESKRWAKDPSIYGKGCIEGVAASESANNAVIGGSLIPMLTLGIPGSAVAAVILGALMAHGIQPGFKIFSATGDLAYTFIFSQFAVNLLMIPIGFVLCRCMAKLLTLRLTFVAIGIVVLSYIGAYAISNSIIDIWVVMVFGFVGFFGGKLGMDTGAMALGVILGPMIEENLGKCLDLAHSVPGGLPAIMLNSTISKVLVLALALSLATPYLLHLKKLRMQENEAKCRCQDERPENANV</sequence>
<feature type="transmembrane region" description="Helical" evidence="1">
    <location>
        <begin position="59"/>
        <end position="80"/>
    </location>
</feature>
<protein>
    <recommendedName>
        <fullName evidence="2">DUF112 domain-containing protein</fullName>
    </recommendedName>
</protein>
<feature type="transmembrane region" description="Helical" evidence="1">
    <location>
        <begin position="388"/>
        <end position="406"/>
    </location>
</feature>
<feature type="transmembrane region" description="Helical" evidence="1">
    <location>
        <begin position="168"/>
        <end position="186"/>
    </location>
</feature>
<dbReference type="RefSeq" id="WP_227118179.1">
    <property type="nucleotide sequence ID" value="NZ_CAKSVL010000004.1"/>
</dbReference>
<dbReference type="PANTHER" id="PTHR35342">
    <property type="entry name" value="TRICARBOXYLIC TRANSPORT PROTEIN"/>
    <property type="match status" value="1"/>
</dbReference>
<evidence type="ECO:0000313" key="3">
    <source>
        <dbReference type="EMBL" id="SBW02740.1"/>
    </source>
</evidence>
<gene>
    <name evidence="3" type="ORF">KM92DES2_11703</name>
</gene>
<feature type="domain" description="DUF112" evidence="2">
    <location>
        <begin position="18"/>
        <end position="435"/>
    </location>
</feature>
<feature type="transmembrane region" description="Helical" evidence="1">
    <location>
        <begin position="353"/>
        <end position="376"/>
    </location>
</feature>
<feature type="transmembrane region" description="Helical" evidence="1">
    <location>
        <begin position="116"/>
        <end position="138"/>
    </location>
</feature>
<keyword evidence="1" id="KW-1133">Transmembrane helix</keyword>
<organism evidence="3">
    <name type="scientific">uncultured Desulfovibrio sp</name>
    <dbReference type="NCBI Taxonomy" id="167968"/>
    <lineage>
        <taxon>Bacteria</taxon>
        <taxon>Pseudomonadati</taxon>
        <taxon>Thermodesulfobacteriota</taxon>
        <taxon>Desulfovibrionia</taxon>
        <taxon>Desulfovibrionales</taxon>
        <taxon>Desulfovibrionaceae</taxon>
        <taxon>Desulfovibrio</taxon>
        <taxon>environmental samples</taxon>
    </lineage>
</organism>
<dbReference type="InterPro" id="IPR002823">
    <property type="entry name" value="DUF112_TM"/>
</dbReference>
<keyword evidence="1" id="KW-0472">Membrane</keyword>
<dbReference type="EMBL" id="FLUP01000001">
    <property type="protein sequence ID" value="SBW02740.1"/>
    <property type="molecule type" value="Genomic_DNA"/>
</dbReference>
<accession>A0A212JTG4</accession>
<evidence type="ECO:0000256" key="1">
    <source>
        <dbReference type="SAM" id="Phobius"/>
    </source>
</evidence>
<dbReference type="Pfam" id="PF01970">
    <property type="entry name" value="TctA"/>
    <property type="match status" value="1"/>
</dbReference>
<dbReference type="AlphaFoldDB" id="A0A212JTG4"/>
<feature type="transmembrane region" description="Helical" evidence="1">
    <location>
        <begin position="18"/>
        <end position="47"/>
    </location>
</feature>
<name>A0A212JTG4_9BACT</name>
<dbReference type="PANTHER" id="PTHR35342:SF5">
    <property type="entry name" value="TRICARBOXYLIC TRANSPORT PROTEIN"/>
    <property type="match status" value="1"/>
</dbReference>
<feature type="transmembrane region" description="Helical" evidence="1">
    <location>
        <begin position="315"/>
        <end position="341"/>
    </location>
</feature>
<feature type="transmembrane region" description="Helical" evidence="1">
    <location>
        <begin position="466"/>
        <end position="491"/>
    </location>
</feature>
<keyword evidence="1" id="KW-0812">Transmembrane</keyword>
<proteinExistence type="predicted"/>
<evidence type="ECO:0000259" key="2">
    <source>
        <dbReference type="Pfam" id="PF01970"/>
    </source>
</evidence>
<feature type="transmembrane region" description="Helical" evidence="1">
    <location>
        <begin position="198"/>
        <end position="221"/>
    </location>
</feature>
<feature type="transmembrane region" description="Helical" evidence="1">
    <location>
        <begin position="145"/>
        <end position="162"/>
    </location>
</feature>